<evidence type="ECO:0000313" key="2">
    <source>
        <dbReference type="EMBL" id="TPH21126.1"/>
    </source>
</evidence>
<evidence type="ECO:0000313" key="3">
    <source>
        <dbReference type="Proteomes" id="UP000316282"/>
    </source>
</evidence>
<feature type="transmembrane region" description="Helical" evidence="1">
    <location>
        <begin position="106"/>
        <end position="128"/>
    </location>
</feature>
<feature type="transmembrane region" description="Helical" evidence="1">
    <location>
        <begin position="6"/>
        <end position="29"/>
    </location>
</feature>
<keyword evidence="1" id="KW-1133">Transmembrane helix</keyword>
<organism evidence="2 3">
    <name type="scientific">Haemophilus haemolyticus</name>
    <dbReference type="NCBI Taxonomy" id="726"/>
    <lineage>
        <taxon>Bacteria</taxon>
        <taxon>Pseudomonadati</taxon>
        <taxon>Pseudomonadota</taxon>
        <taxon>Gammaproteobacteria</taxon>
        <taxon>Pasteurellales</taxon>
        <taxon>Pasteurellaceae</taxon>
        <taxon>Haemophilus</taxon>
    </lineage>
</organism>
<dbReference type="EMBL" id="SDPD01000008">
    <property type="protein sequence ID" value="TPH21126.1"/>
    <property type="molecule type" value="Genomic_DNA"/>
</dbReference>
<dbReference type="AlphaFoldDB" id="A0A502LBG5"/>
<feature type="transmembrane region" description="Helical" evidence="1">
    <location>
        <begin position="36"/>
        <end position="56"/>
    </location>
</feature>
<keyword evidence="1" id="KW-0812">Transmembrane</keyword>
<dbReference type="Proteomes" id="UP000316282">
    <property type="component" value="Unassembled WGS sequence"/>
</dbReference>
<reference evidence="2 3" key="1">
    <citation type="submission" date="2019-01" db="EMBL/GenBank/DDBJ databases">
        <title>Comparative genomic analysis identifies haemin-independent Haemophilus haemolyticus: a formal re-classification of Haemophilus intermedius.</title>
        <authorList>
            <person name="Harris T.M."/>
            <person name="Price E.P."/>
            <person name="Sarovich D.S."/>
            <person name="Norskov-Lauritsen N."/>
            <person name="Beissbarth J."/>
            <person name="Chang A.B."/>
            <person name="Smith-Vaughan H.C."/>
        </authorList>
    </citation>
    <scope>NUCLEOTIDE SEQUENCE [LARGE SCALE GENOMIC DNA]</scope>
    <source>
        <strain evidence="2 3">60982 B Hi-1</strain>
    </source>
</reference>
<protein>
    <submittedName>
        <fullName evidence="2">Uncharacterized protein</fullName>
    </submittedName>
</protein>
<feature type="transmembrane region" description="Helical" evidence="1">
    <location>
        <begin position="76"/>
        <end position="94"/>
    </location>
</feature>
<evidence type="ECO:0000256" key="1">
    <source>
        <dbReference type="SAM" id="Phobius"/>
    </source>
</evidence>
<gene>
    <name evidence="2" type="ORF">EUX52_06535</name>
</gene>
<sequence length="157" mass="17845">MDKMFYPNLILTLMSLLSFIGILGVFIFFEKRSYRAVWPAFIVIFLSILVQMITFIEPTSRLDTSKNNIDTLGSIEYSYITLSILSSIFIVYLLSIFHALSDNEKAISFSLGAFQIAIFMSITSLNSISVHLKILLNIYYLCIPALAIYKLTIKDDS</sequence>
<proteinExistence type="predicted"/>
<accession>A0A502LBG5</accession>
<keyword evidence="1" id="KW-0472">Membrane</keyword>
<feature type="transmembrane region" description="Helical" evidence="1">
    <location>
        <begin position="134"/>
        <end position="153"/>
    </location>
</feature>
<comment type="caution">
    <text evidence="2">The sequence shown here is derived from an EMBL/GenBank/DDBJ whole genome shotgun (WGS) entry which is preliminary data.</text>
</comment>
<name>A0A502LBG5_HAEHA</name>